<accession>A0A2D3V1N0</accession>
<dbReference type="InterPro" id="IPR020843">
    <property type="entry name" value="ER"/>
</dbReference>
<evidence type="ECO:0000259" key="4">
    <source>
        <dbReference type="SMART" id="SM00829"/>
    </source>
</evidence>
<proteinExistence type="inferred from homology"/>
<dbReference type="CDD" id="cd08249">
    <property type="entry name" value="enoyl_reductase_like"/>
    <property type="match status" value="1"/>
</dbReference>
<gene>
    <name evidence="5" type="ORF">RCC_12325</name>
</gene>
<dbReference type="EMBL" id="FJUY01000001">
    <property type="protein sequence ID" value="CZT15409.1"/>
    <property type="molecule type" value="Genomic_DNA"/>
</dbReference>
<name>A0A2D3V1N0_9PEZI</name>
<dbReference type="STRING" id="112498.A0A2D3V1N0"/>
<sequence>MKEAHVDADTAVTLHDVGIPRLTDPHQILIKVIVSGCNPKDWKMPAGLLVTIGDCANSGDDIAGIVHEVGSAVNGFHPGDRVAALHQLGAPYGSYAEYSVVSDHAIFHIGDRSFEEAAAIPMAYYMASVGLFGMLGLPMMWQHHDNDNDDISSTPLIIYGASGAVGSAAVQLAQNANLHPLICIAGAGAPTIQPLLDFKKGDIAIDYRKGADHVVEQMKSALDGRKLRHAFDCVSEKGSSENLCKVLSLGGSISLVLPSGAKDVPEGFRKSATMIGGLWDGFNNKSDSHILMGFNSPREFGYCYSSLIGYWFREGRLHVQKPEVVEGGLLGVEKALKSLRAGENHGVKYVVRVEDTPGLR</sequence>
<evidence type="ECO:0000313" key="5">
    <source>
        <dbReference type="EMBL" id="CZT15409.1"/>
    </source>
</evidence>
<dbReference type="Proteomes" id="UP000225277">
    <property type="component" value="Unassembled WGS sequence"/>
</dbReference>
<keyword evidence="6" id="KW-1185">Reference proteome</keyword>
<dbReference type="GeneID" id="35606875"/>
<dbReference type="GO" id="GO:0016651">
    <property type="term" value="F:oxidoreductase activity, acting on NAD(P)H"/>
    <property type="evidence" value="ECO:0007669"/>
    <property type="project" value="InterPro"/>
</dbReference>
<evidence type="ECO:0000313" key="6">
    <source>
        <dbReference type="Proteomes" id="UP000225277"/>
    </source>
</evidence>
<dbReference type="Pfam" id="PF08240">
    <property type="entry name" value="ADH_N"/>
    <property type="match status" value="1"/>
</dbReference>
<dbReference type="Gene3D" id="3.40.50.720">
    <property type="entry name" value="NAD(P)-binding Rossmann-like Domain"/>
    <property type="match status" value="1"/>
</dbReference>
<protein>
    <submittedName>
        <fullName evidence="5">Related to zeta-crystallin / quinone reductase (NADPH)</fullName>
    </submittedName>
</protein>
<evidence type="ECO:0000256" key="1">
    <source>
        <dbReference type="ARBA" id="ARBA00008072"/>
    </source>
</evidence>
<reference evidence="5 6" key="1">
    <citation type="submission" date="2016-03" db="EMBL/GenBank/DDBJ databases">
        <authorList>
            <person name="Ploux O."/>
        </authorList>
    </citation>
    <scope>NUCLEOTIDE SEQUENCE [LARGE SCALE GENOMIC DNA]</scope>
    <source>
        <strain evidence="5 6">URUG2</strain>
    </source>
</reference>
<dbReference type="PANTHER" id="PTHR45348:SF5">
    <property type="entry name" value="OXIDOREDUCTASE, PUTATIVE (AFU_ORTHOLOGUE AFUA_8G01420)-RELATED"/>
    <property type="match status" value="1"/>
</dbReference>
<dbReference type="OrthoDB" id="3233595at2759"/>
<dbReference type="SUPFAM" id="SSF50129">
    <property type="entry name" value="GroES-like"/>
    <property type="match status" value="1"/>
</dbReference>
<dbReference type="SMART" id="SM00829">
    <property type="entry name" value="PKS_ER"/>
    <property type="match status" value="1"/>
</dbReference>
<dbReference type="SUPFAM" id="SSF51735">
    <property type="entry name" value="NAD(P)-binding Rossmann-fold domains"/>
    <property type="match status" value="1"/>
</dbReference>
<comment type="similarity">
    <text evidence="1">Belongs to the zinc-containing alcohol dehydrogenase family.</text>
</comment>
<dbReference type="RefSeq" id="XP_023622305.1">
    <property type="nucleotide sequence ID" value="XM_023766537.1"/>
</dbReference>
<dbReference type="Gene3D" id="3.90.180.10">
    <property type="entry name" value="Medium-chain alcohol dehydrogenases, catalytic domain"/>
    <property type="match status" value="1"/>
</dbReference>
<keyword evidence="3" id="KW-0560">Oxidoreductase</keyword>
<dbReference type="InterPro" id="IPR036291">
    <property type="entry name" value="NAD(P)-bd_dom_sf"/>
</dbReference>
<evidence type="ECO:0000256" key="3">
    <source>
        <dbReference type="ARBA" id="ARBA00023002"/>
    </source>
</evidence>
<dbReference type="InterPro" id="IPR047122">
    <property type="entry name" value="Trans-enoyl_RdTase-like"/>
</dbReference>
<dbReference type="InterPro" id="IPR013154">
    <property type="entry name" value="ADH-like_N"/>
</dbReference>
<dbReference type="AlphaFoldDB" id="A0A2D3V1N0"/>
<feature type="domain" description="Enoyl reductase (ER)" evidence="4">
    <location>
        <begin position="9"/>
        <end position="351"/>
    </location>
</feature>
<evidence type="ECO:0000256" key="2">
    <source>
        <dbReference type="ARBA" id="ARBA00011245"/>
    </source>
</evidence>
<dbReference type="InterPro" id="IPR011032">
    <property type="entry name" value="GroES-like_sf"/>
</dbReference>
<comment type="subunit">
    <text evidence="2">Monomer.</text>
</comment>
<organism evidence="5 6">
    <name type="scientific">Ramularia collo-cygni</name>
    <dbReference type="NCBI Taxonomy" id="112498"/>
    <lineage>
        <taxon>Eukaryota</taxon>
        <taxon>Fungi</taxon>
        <taxon>Dikarya</taxon>
        <taxon>Ascomycota</taxon>
        <taxon>Pezizomycotina</taxon>
        <taxon>Dothideomycetes</taxon>
        <taxon>Dothideomycetidae</taxon>
        <taxon>Mycosphaerellales</taxon>
        <taxon>Mycosphaerellaceae</taxon>
        <taxon>Ramularia</taxon>
    </lineage>
</organism>
<dbReference type="PANTHER" id="PTHR45348">
    <property type="entry name" value="HYPOTHETICAL OXIDOREDUCTASE (EUROFUNG)"/>
    <property type="match status" value="1"/>
</dbReference>